<keyword evidence="2" id="KW-0328">Glycosyltransferase</keyword>
<protein>
    <submittedName>
        <fullName evidence="2">Glycosyltransferase</fullName>
        <ecNumber evidence="2">2.4.-.-</ecNumber>
    </submittedName>
</protein>
<reference evidence="2" key="1">
    <citation type="submission" date="2019-05" db="EMBL/GenBank/DDBJ databases">
        <title>Whole genome sequencing of Pseudanabaena catenata USMAC16.</title>
        <authorList>
            <person name="Khan Z."/>
            <person name="Omar W.M."/>
            <person name="Convey P."/>
            <person name="Merican F."/>
            <person name="Najimudin N."/>
        </authorList>
    </citation>
    <scope>NUCLEOTIDE SEQUENCE</scope>
    <source>
        <strain evidence="2">USMAC16</strain>
    </source>
</reference>
<dbReference type="RefSeq" id="WP_009626802.1">
    <property type="nucleotide sequence ID" value="NZ_VBTY01000060.1"/>
</dbReference>
<dbReference type="Gene3D" id="3.40.50.2000">
    <property type="entry name" value="Glycogen Phosphorylase B"/>
    <property type="match status" value="1"/>
</dbReference>
<keyword evidence="3" id="KW-1185">Reference proteome</keyword>
<dbReference type="Pfam" id="PF00535">
    <property type="entry name" value="Glycos_transf_2"/>
    <property type="match status" value="1"/>
</dbReference>
<keyword evidence="2" id="KW-0808">Transferase</keyword>
<dbReference type="EC" id="2.4.-.-" evidence="2"/>
<dbReference type="Gene3D" id="3.90.550.10">
    <property type="entry name" value="Spore Coat Polysaccharide Biosynthesis Protein SpsA, Chain A"/>
    <property type="match status" value="1"/>
</dbReference>
<name>A0A9X4RL96_9CYAN</name>
<accession>A0A9X4RL96</accession>
<evidence type="ECO:0000259" key="1">
    <source>
        <dbReference type="Pfam" id="PF00535"/>
    </source>
</evidence>
<dbReference type="AlphaFoldDB" id="A0A9X4RL96"/>
<dbReference type="SUPFAM" id="SSF53448">
    <property type="entry name" value="Nucleotide-diphospho-sugar transferases"/>
    <property type="match status" value="1"/>
</dbReference>
<dbReference type="InterPro" id="IPR001173">
    <property type="entry name" value="Glyco_trans_2-like"/>
</dbReference>
<dbReference type="PANTHER" id="PTHR22916">
    <property type="entry name" value="GLYCOSYLTRANSFERASE"/>
    <property type="match status" value="1"/>
</dbReference>
<dbReference type="SUPFAM" id="SSF53756">
    <property type="entry name" value="UDP-Glycosyltransferase/glycogen phosphorylase"/>
    <property type="match status" value="1"/>
</dbReference>
<dbReference type="InterPro" id="IPR029044">
    <property type="entry name" value="Nucleotide-diphossugar_trans"/>
</dbReference>
<organism evidence="2 3">
    <name type="scientific">Pseudanabaena catenata USMAC16</name>
    <dbReference type="NCBI Taxonomy" id="1855837"/>
    <lineage>
        <taxon>Bacteria</taxon>
        <taxon>Bacillati</taxon>
        <taxon>Cyanobacteriota</taxon>
        <taxon>Cyanophyceae</taxon>
        <taxon>Pseudanabaenales</taxon>
        <taxon>Pseudanabaenaceae</taxon>
        <taxon>Pseudanabaena</taxon>
    </lineage>
</organism>
<dbReference type="GO" id="GO:0016758">
    <property type="term" value="F:hexosyltransferase activity"/>
    <property type="evidence" value="ECO:0007669"/>
    <property type="project" value="UniProtKB-ARBA"/>
</dbReference>
<evidence type="ECO:0000313" key="3">
    <source>
        <dbReference type="Proteomes" id="UP001152872"/>
    </source>
</evidence>
<feature type="domain" description="Glycosyltransferase 2-like" evidence="1">
    <location>
        <begin position="616"/>
        <end position="784"/>
    </location>
</feature>
<comment type="caution">
    <text evidence="2">The sequence shown here is derived from an EMBL/GenBank/DDBJ whole genome shotgun (WGS) entry which is preliminary data.</text>
</comment>
<sequence>MKVLIADFDLFSKIGGGQTFYRNLISKNPNIDFYYFRISEQASDCQLTNAHPIDFQESYHISDYLGFQDLTPPQWIYGAFIKANNIASSVSGRRFDVVDIPDYEQMGTMLRPAFKHHNVDVERIVLSMHGNISTSQRFDWFNGGNTNQALVLQEKLQYDVVDIRYGISKTYLEEWKDSSDLLSHYLNPLSVISLPKPQCAKPSAKKPNLNFVGRTEKRKGPDTFINIAWWLPRAAYNQASIIGSDSFDSGGEASSRFFLDKMVSNRMKSEISLLSAMSYEELEQKVFSTRSLTILPSKYDTLNLTAIESLFSGCPTAIGSGAGVIRFLKENFANVSFVTIDVNNIYSSIPHIYSVLKDYDDYRYQLLESLSRVSLELIESTLTEIYSSEPSYEDSVRVKMERWYSLLMRKKENSGSAISYLKKSSPILKQAFKSIKPLIKNPKKFIKNKLLSTLSKNKYEEFRILDQGLKSLSLFDKYRNVFLLNEGSSDELTKKLKLCWEISSECRFDRVRVWREIARLEGIRGNDVVSATYYIRAMRLLGSDRFGDLAEVIPTLNNNGFAREALVAEAMYGKPLVSNEMAKSILDKALSENKTNSKWEYEFIDDRRQASFYKVSIIVSLYNAAKKLPLFLQTIKYQTLIQVGVVEVILIDSGSPSDEYGAFVKAIEGLDIPIVFARSANRETIQSAWNRGIALSRSSYLTFLGVDETIVPECLEILAAELDKDKTLDWVQANSLVTNVDTQGRWVSDIMLYDRRDYKQDLVYLETCYLSWVGALYRRSIHDRFGYYDASFNAAGDTEFKGRVLPFIKTKVIPKTLGVFLNYPDERTTQHPRAEIEDLRAWYLHRTLSGIEYAFANRDHHEAEQLFYNCLRYRKSFCGHWSTDIEYAYNLGCFIQKHNPFSESAIIKYLPRIKELLSSYRSLDLISKISKTSTVAQIFSAKQSIKSIEEIYRTQINPTVEPVFQIFNDNRYEQHSFLWFTDISSSA</sequence>
<dbReference type="PANTHER" id="PTHR22916:SF3">
    <property type="entry name" value="UDP-GLCNAC:BETAGAL BETA-1,3-N-ACETYLGLUCOSAMINYLTRANSFERASE-LIKE PROTEIN 1"/>
    <property type="match status" value="1"/>
</dbReference>
<evidence type="ECO:0000313" key="2">
    <source>
        <dbReference type="EMBL" id="MDG3494714.1"/>
    </source>
</evidence>
<dbReference type="Proteomes" id="UP001152872">
    <property type="component" value="Unassembled WGS sequence"/>
</dbReference>
<gene>
    <name evidence="2" type="ORF">FEV09_09085</name>
</gene>
<proteinExistence type="predicted"/>
<dbReference type="EMBL" id="VBTY01000060">
    <property type="protein sequence ID" value="MDG3494714.1"/>
    <property type="molecule type" value="Genomic_DNA"/>
</dbReference>